<reference evidence="3" key="1">
    <citation type="journal article" date="2022" name="bioRxiv">
        <title>Sequencing and chromosome-scale assembly of the giantPleurodeles waltlgenome.</title>
        <authorList>
            <person name="Brown T."/>
            <person name="Elewa A."/>
            <person name="Iarovenko S."/>
            <person name="Subramanian E."/>
            <person name="Araus A.J."/>
            <person name="Petzold A."/>
            <person name="Susuki M."/>
            <person name="Suzuki K.-i.T."/>
            <person name="Hayashi T."/>
            <person name="Toyoda A."/>
            <person name="Oliveira C."/>
            <person name="Osipova E."/>
            <person name="Leigh N.D."/>
            <person name="Simon A."/>
            <person name="Yun M.H."/>
        </authorList>
    </citation>
    <scope>NUCLEOTIDE SEQUENCE</scope>
    <source>
        <strain evidence="3">20211129_DDA</strain>
        <tissue evidence="3">Liver</tissue>
    </source>
</reference>
<accession>A0AAV7WXC9</accession>
<keyword evidence="2" id="KW-0732">Signal</keyword>
<proteinExistence type="predicted"/>
<gene>
    <name evidence="3" type="ORF">NDU88_006356</name>
</gene>
<comment type="caution">
    <text evidence="3">The sequence shown here is derived from an EMBL/GenBank/DDBJ whole genome shotgun (WGS) entry which is preliminary data.</text>
</comment>
<evidence type="ECO:0000256" key="2">
    <source>
        <dbReference type="SAM" id="SignalP"/>
    </source>
</evidence>
<keyword evidence="4" id="KW-1185">Reference proteome</keyword>
<feature type="signal peptide" evidence="2">
    <location>
        <begin position="1"/>
        <end position="22"/>
    </location>
</feature>
<feature type="chain" id="PRO_5043821108" evidence="2">
    <location>
        <begin position="23"/>
        <end position="133"/>
    </location>
</feature>
<evidence type="ECO:0000313" key="3">
    <source>
        <dbReference type="EMBL" id="KAJ1218782.1"/>
    </source>
</evidence>
<protein>
    <submittedName>
        <fullName evidence="3">Uncharacterized protein</fullName>
    </submittedName>
</protein>
<organism evidence="3 4">
    <name type="scientific">Pleurodeles waltl</name>
    <name type="common">Iberian ribbed newt</name>
    <dbReference type="NCBI Taxonomy" id="8319"/>
    <lineage>
        <taxon>Eukaryota</taxon>
        <taxon>Metazoa</taxon>
        <taxon>Chordata</taxon>
        <taxon>Craniata</taxon>
        <taxon>Vertebrata</taxon>
        <taxon>Euteleostomi</taxon>
        <taxon>Amphibia</taxon>
        <taxon>Batrachia</taxon>
        <taxon>Caudata</taxon>
        <taxon>Salamandroidea</taxon>
        <taxon>Salamandridae</taxon>
        <taxon>Pleurodelinae</taxon>
        <taxon>Pleurodeles</taxon>
    </lineage>
</organism>
<evidence type="ECO:0000313" key="4">
    <source>
        <dbReference type="Proteomes" id="UP001066276"/>
    </source>
</evidence>
<dbReference type="Proteomes" id="UP001066276">
    <property type="component" value="Chromosome 1_1"/>
</dbReference>
<dbReference type="AlphaFoldDB" id="A0AAV7WXC9"/>
<sequence>MMSDAGWMIAVWFVALDSVSRPWHTQSLRLAENGAAWDQEGPGGLYTGGGGRGVPQQLREPSDDQAALTEVPQHRDKEDAKGGPYSTTQRDPTPPENHAGVCELQEGVLGLELHGAQRTLWKDANKLWQLQNT</sequence>
<evidence type="ECO:0000256" key="1">
    <source>
        <dbReference type="SAM" id="MobiDB-lite"/>
    </source>
</evidence>
<feature type="region of interest" description="Disordered" evidence="1">
    <location>
        <begin position="33"/>
        <end position="100"/>
    </location>
</feature>
<name>A0AAV7WXC9_PLEWA</name>
<feature type="compositionally biased region" description="Basic and acidic residues" evidence="1">
    <location>
        <begin position="72"/>
        <end position="81"/>
    </location>
</feature>
<dbReference type="EMBL" id="JANPWB010000001">
    <property type="protein sequence ID" value="KAJ1218782.1"/>
    <property type="molecule type" value="Genomic_DNA"/>
</dbReference>
<feature type="compositionally biased region" description="Gly residues" evidence="1">
    <location>
        <begin position="41"/>
        <end position="53"/>
    </location>
</feature>